<accession>A0ABT8J1S9</accession>
<evidence type="ECO:0000313" key="1">
    <source>
        <dbReference type="EMBL" id="MDN4599036.1"/>
    </source>
</evidence>
<proteinExistence type="predicted"/>
<dbReference type="Proteomes" id="UP001174210">
    <property type="component" value="Unassembled WGS sequence"/>
</dbReference>
<protein>
    <submittedName>
        <fullName evidence="1">Uncharacterized protein</fullName>
    </submittedName>
</protein>
<sequence>MDDPDFLLPAAAALRAGVPELRIHAAIRNGEVRTVLYRGEVRIPAESLADLRQRLGAIDTGVAAVEG</sequence>
<dbReference type="RefSeq" id="WP_301220381.1">
    <property type="nucleotide sequence ID" value="NZ_JAROCB010000005.1"/>
</dbReference>
<reference evidence="1" key="1">
    <citation type="submission" date="2023-03" db="EMBL/GenBank/DDBJ databases">
        <title>MT1 and MT2 Draft Genomes of Novel Species.</title>
        <authorList>
            <person name="Venkateswaran K."/>
        </authorList>
    </citation>
    <scope>NUCLEOTIDE SEQUENCE</scope>
    <source>
        <strain evidence="1">F6_8S_P_1A</strain>
    </source>
</reference>
<name>A0ABT8J1S9_9MICO</name>
<organism evidence="1 2">
    <name type="scientific">Leifsonia virtsii</name>
    <dbReference type="NCBI Taxonomy" id="3035915"/>
    <lineage>
        <taxon>Bacteria</taxon>
        <taxon>Bacillati</taxon>
        <taxon>Actinomycetota</taxon>
        <taxon>Actinomycetes</taxon>
        <taxon>Micrococcales</taxon>
        <taxon>Microbacteriaceae</taxon>
        <taxon>Leifsonia</taxon>
    </lineage>
</organism>
<gene>
    <name evidence="1" type="ORF">P5G59_17930</name>
</gene>
<evidence type="ECO:0000313" key="2">
    <source>
        <dbReference type="Proteomes" id="UP001174210"/>
    </source>
</evidence>
<keyword evidence="2" id="KW-1185">Reference proteome</keyword>
<comment type="caution">
    <text evidence="1">The sequence shown here is derived from an EMBL/GenBank/DDBJ whole genome shotgun (WGS) entry which is preliminary data.</text>
</comment>
<dbReference type="EMBL" id="JAROCB010000005">
    <property type="protein sequence ID" value="MDN4599036.1"/>
    <property type="molecule type" value="Genomic_DNA"/>
</dbReference>